<evidence type="ECO:0000313" key="1">
    <source>
        <dbReference type="EMBL" id="PGT96639.1"/>
    </source>
</evidence>
<organism evidence="1 2">
    <name type="scientific">Bacillus cereus</name>
    <dbReference type="NCBI Taxonomy" id="1396"/>
    <lineage>
        <taxon>Bacteria</taxon>
        <taxon>Bacillati</taxon>
        <taxon>Bacillota</taxon>
        <taxon>Bacilli</taxon>
        <taxon>Bacillales</taxon>
        <taxon>Bacillaceae</taxon>
        <taxon>Bacillus</taxon>
        <taxon>Bacillus cereus group</taxon>
    </lineage>
</organism>
<reference evidence="1 2" key="1">
    <citation type="submission" date="2017-09" db="EMBL/GenBank/DDBJ databases">
        <title>Large-scale bioinformatics analysis of Bacillus genomes uncovers conserved roles of natural products in bacterial physiology.</title>
        <authorList>
            <consortium name="Agbiome Team Llc"/>
            <person name="Bleich R.M."/>
            <person name="Grubbs K.J."/>
            <person name="Santa Maria K.C."/>
            <person name="Allen S.E."/>
            <person name="Farag S."/>
            <person name="Shank E.A."/>
            <person name="Bowers A."/>
        </authorList>
    </citation>
    <scope>NUCLEOTIDE SEQUENCE [LARGE SCALE GENOMIC DNA]</scope>
    <source>
        <strain evidence="1 2">AFS040105</strain>
    </source>
</reference>
<gene>
    <name evidence="1" type="ORF">COD19_27135</name>
</gene>
<dbReference type="EMBL" id="NUMG01000052">
    <property type="protein sequence ID" value="PGT96639.1"/>
    <property type="molecule type" value="Genomic_DNA"/>
</dbReference>
<protein>
    <submittedName>
        <fullName evidence="1">Uncharacterized protein</fullName>
    </submittedName>
</protein>
<name>A0A2C1LFC7_BACCE</name>
<comment type="caution">
    <text evidence="1">The sequence shown here is derived from an EMBL/GenBank/DDBJ whole genome shotgun (WGS) entry which is preliminary data.</text>
</comment>
<dbReference type="InterPro" id="IPR025855">
    <property type="entry name" value="Replic_Relax"/>
</dbReference>
<dbReference type="RefSeq" id="WP_098859036.1">
    <property type="nucleotide sequence ID" value="NZ_NUMG01000052.1"/>
</dbReference>
<dbReference type="AlphaFoldDB" id="A0A2C1LFC7"/>
<dbReference type="Proteomes" id="UP000225766">
    <property type="component" value="Unassembled WGS sequence"/>
</dbReference>
<proteinExistence type="predicted"/>
<evidence type="ECO:0000313" key="2">
    <source>
        <dbReference type="Proteomes" id="UP000225766"/>
    </source>
</evidence>
<dbReference type="Pfam" id="PF13814">
    <property type="entry name" value="Replic_Relax"/>
    <property type="match status" value="1"/>
</dbReference>
<sequence length="453" mass="52645">MLAKVVYHYHFPNKKKRLYIRHDDIEVMYVLYQTKGLATNQITELYGVINDTEVNQAFMDRIQKRLAKLSEYGSCLNKTVLTNPGNILKRAMFQLKAGGYKVLADLGYISKEEAIAKINNEAAILRRTYSPHSIVCKEAGIKSLVQLLSIYKSEHRNELIRNVDLRAFHLQENIESVLTTKNPYNFIPDVCMSFKNRKLFIEVDMRTGKVLDIVDKISGYINYAKTNPNQDIHVIFTTVDNSIVNSATDSSHYRRMSNLLFSFRKYHEQLVEQENLNIYMVSLSEVGELGAECLMGKNSLSNDQLIENLALDILEPLKNRTIGDSTWRYGLLSKIEDFHKEIDGMLRRYYKTDDKVFRDFSFIIGHENSYKSIARIDDLLQNRSYKHKDNPMPVIVFYPKRDKTRTIHLMDTYDSVHLFSLYNDSIDILSDESMHVRLANSVSPEKRELVELY</sequence>
<accession>A0A2C1LFC7</accession>